<reference evidence="2 3" key="1">
    <citation type="submission" date="2018-09" db="EMBL/GenBank/DDBJ databases">
        <title>Optimization and identification of Corynebacterium falsenii FN1-14 from fish paste.</title>
        <authorList>
            <person name="Daroonpunt R."/>
            <person name="Tanasupawat S."/>
        </authorList>
    </citation>
    <scope>NUCLEOTIDE SEQUENCE [LARGE SCALE GENOMIC DNA]</scope>
    <source>
        <strain evidence="2 3">FN1-14</strain>
    </source>
</reference>
<dbReference type="EMBL" id="QXJK01000001">
    <property type="protein sequence ID" value="RIX36846.1"/>
    <property type="molecule type" value="Genomic_DNA"/>
</dbReference>
<keyword evidence="3" id="KW-1185">Reference proteome</keyword>
<dbReference type="RefSeq" id="WP_025403459.1">
    <property type="nucleotide sequence ID" value="NZ_CBCRUA010000034.1"/>
</dbReference>
<feature type="region of interest" description="Disordered" evidence="1">
    <location>
        <begin position="1"/>
        <end position="28"/>
    </location>
</feature>
<organism evidence="2 3">
    <name type="scientific">Corynebacterium falsenii</name>
    <dbReference type="NCBI Taxonomy" id="108486"/>
    <lineage>
        <taxon>Bacteria</taxon>
        <taxon>Bacillati</taxon>
        <taxon>Actinomycetota</taxon>
        <taxon>Actinomycetes</taxon>
        <taxon>Mycobacteriales</taxon>
        <taxon>Corynebacteriaceae</taxon>
        <taxon>Corynebacterium</taxon>
    </lineage>
</organism>
<sequence>MRGKPSMAMFVDPDSARDQARNLAESQQNWESHLAANQPHVPVGAFGVGLAAQAQQLQALVEQAHRVRVNHARRLREAGLAAMTLVDTIVNADDSNASSMRGSTNRGRS</sequence>
<dbReference type="AlphaFoldDB" id="A0A418QA57"/>
<proteinExistence type="predicted"/>
<gene>
    <name evidence="2" type="ORF">D3M95_01180</name>
</gene>
<dbReference type="STRING" id="1451189.CFAL_09545"/>
<comment type="caution">
    <text evidence="2">The sequence shown here is derived from an EMBL/GenBank/DDBJ whole genome shotgun (WGS) entry which is preliminary data.</text>
</comment>
<dbReference type="Proteomes" id="UP000285278">
    <property type="component" value="Unassembled WGS sequence"/>
</dbReference>
<accession>A0A418QA57</accession>
<evidence type="ECO:0000256" key="1">
    <source>
        <dbReference type="SAM" id="MobiDB-lite"/>
    </source>
</evidence>
<name>A0A418QA57_9CORY</name>
<protein>
    <submittedName>
        <fullName evidence="2">Uncharacterized protein</fullName>
    </submittedName>
</protein>
<evidence type="ECO:0000313" key="2">
    <source>
        <dbReference type="EMBL" id="RIX36846.1"/>
    </source>
</evidence>
<evidence type="ECO:0000313" key="3">
    <source>
        <dbReference type="Proteomes" id="UP000285278"/>
    </source>
</evidence>